<feature type="region of interest" description="Disordered" evidence="2">
    <location>
        <begin position="341"/>
        <end position="398"/>
    </location>
</feature>
<evidence type="ECO:0000313" key="6">
    <source>
        <dbReference type="Proteomes" id="UP000483839"/>
    </source>
</evidence>
<keyword evidence="1" id="KW-0812">Transmembrane</keyword>
<comment type="function">
    <text evidence="1">Early cell division protein that marks the future cell division site and supports proper FtsZ ring positioning.</text>
</comment>
<organism evidence="5 6">
    <name type="scientific">Streptococcus uberis</name>
    <dbReference type="NCBI Taxonomy" id="1349"/>
    <lineage>
        <taxon>Bacteria</taxon>
        <taxon>Bacillati</taxon>
        <taxon>Bacillota</taxon>
        <taxon>Bacilli</taxon>
        <taxon>Lactobacillales</taxon>
        <taxon>Streptococcaceae</taxon>
        <taxon>Streptococcus</taxon>
    </lineage>
</organism>
<feature type="region of interest" description="Disordered" evidence="2">
    <location>
        <begin position="95"/>
        <end position="117"/>
    </location>
</feature>
<keyword evidence="1" id="KW-1133">Transmembrane helix</keyword>
<comment type="similarity">
    <text evidence="1">Belongs to the MapZ family.</text>
</comment>
<dbReference type="Pfam" id="PF18041">
    <property type="entry name" value="MapZ_EC1"/>
    <property type="match status" value="1"/>
</dbReference>
<feature type="domain" description="MapZ extracellular C-terminal" evidence="4">
    <location>
        <begin position="416"/>
        <end position="494"/>
    </location>
</feature>
<dbReference type="GO" id="GO:0051301">
    <property type="term" value="P:cell division"/>
    <property type="evidence" value="ECO:0007669"/>
    <property type="project" value="UniProtKB-UniRule"/>
</dbReference>
<keyword evidence="1" id="KW-1003">Cell membrane</keyword>
<protein>
    <recommendedName>
        <fullName evidence="1">Mid-cell-anchored protein Z</fullName>
    </recommendedName>
</protein>
<sequence>MSEENKDFELQNEEQGISIDKAKQMTVGEAVRKDTELKAGITEDDSVLDKYIKQHRQEVASQKFETKVSEVESLDTASLDNFIKKQREELAKTGFFNQTSEEKELETEAEEDLALSSKRNDHVSHGITDEIKEDQKPVFDQVEPVVPIVDSSREDDQVAFLDSERSGNKKSKKKFLLALLSLLLLLVGGAFGLNVLKQNDSGTTNTKASSQQSSSKDSKASLAKKAYKAFDKGLKAFYLDDEMTKLKNSEMTHLDDLTKKLDALKNTTYYDKAKEKWESLKKQITAIQTVNGKFSTEAIKDGQKTAATIKSDANFDDLTADSLKTGNATLDKLLQEVVSDGRKQVDDKNKAEKEKADAQAKADAEQKAAQDAATAEQANAAQSATTTSGATTGAQAPATGGTYGTAASGIQRNLSRVPYNNAAIADSTNAAWLFNPGVLEKIIATSQARGYFTGNNYYLEPVNIINGNGYYNMFKSDGTYLFSINCKTGYFVGNASGYADGLDY</sequence>
<dbReference type="Pfam" id="PF18708">
    <property type="entry name" value="MapZ_C2"/>
    <property type="match status" value="1"/>
</dbReference>
<keyword evidence="1" id="KW-0131">Cell cycle</keyword>
<keyword evidence="1" id="KW-0472">Membrane</keyword>
<feature type="transmembrane region" description="Helical" evidence="1">
    <location>
        <begin position="175"/>
        <end position="196"/>
    </location>
</feature>
<dbReference type="EMBL" id="WLXI01000007">
    <property type="protein sequence ID" value="MTD00930.1"/>
    <property type="molecule type" value="Genomic_DNA"/>
</dbReference>
<feature type="compositionally biased region" description="Acidic residues" evidence="2">
    <location>
        <begin position="103"/>
        <end position="113"/>
    </location>
</feature>
<dbReference type="InterPro" id="IPR030858">
    <property type="entry name" value="MapZ"/>
</dbReference>
<dbReference type="HAMAP" id="MF_01941">
    <property type="entry name" value="MapZ"/>
    <property type="match status" value="1"/>
</dbReference>
<reference evidence="5 6" key="1">
    <citation type="submission" date="2019-11" db="EMBL/GenBank/DDBJ databases">
        <title>Streptococcus uberis isolated from clinical mastitis cases on a southeastern Queensland dairy.</title>
        <authorList>
            <person name="Workentine M.L."/>
            <person name="Price R."/>
            <person name="Olchowy T."/>
        </authorList>
    </citation>
    <scope>NUCLEOTIDE SEQUENCE [LARGE SCALE GENOMIC DNA]</scope>
    <source>
        <strain evidence="5 6">OLC4459-A17</strain>
    </source>
</reference>
<proteinExistence type="inferred from homology"/>
<evidence type="ECO:0000259" key="4">
    <source>
        <dbReference type="Pfam" id="PF18708"/>
    </source>
</evidence>
<dbReference type="RefSeq" id="WP_203262243.1">
    <property type="nucleotide sequence ID" value="NZ_JADFBG010000001.1"/>
</dbReference>
<keyword evidence="1" id="KW-0132">Cell division</keyword>
<feature type="compositionally biased region" description="Low complexity" evidence="2">
    <location>
        <begin position="369"/>
        <end position="398"/>
    </location>
</feature>
<comment type="subcellular location">
    <subcellularLocation>
        <location evidence="1">Cell membrane</location>
        <topology evidence="1">Single-pass membrane protein</topology>
    </subcellularLocation>
    <text evidence="1">In newborn cells, forms a ring positioned at mid-cell. Soon after cell division starts and the cells begin elongating, the ring splits into two rings that, as elongation proceeds, move along and mark the future division sites.</text>
</comment>
<dbReference type="Proteomes" id="UP000483839">
    <property type="component" value="Unassembled WGS sequence"/>
</dbReference>
<gene>
    <name evidence="1" type="primary">mapZ</name>
    <name evidence="5" type="ORF">GKS16_01350</name>
</gene>
<comment type="subunit">
    <text evidence="1">Interacts with FtsZ.</text>
</comment>
<evidence type="ECO:0000256" key="2">
    <source>
        <dbReference type="SAM" id="MobiDB-lite"/>
    </source>
</evidence>
<comment type="caution">
    <text evidence="5">The sequence shown here is derived from an EMBL/GenBank/DDBJ whole genome shotgun (WGS) entry which is preliminary data.</text>
</comment>
<feature type="domain" description="MapZ extracellular" evidence="3">
    <location>
        <begin position="211"/>
        <end position="339"/>
    </location>
</feature>
<dbReference type="InterPro" id="IPR041295">
    <property type="entry name" value="MapZ_EC1"/>
</dbReference>
<evidence type="ECO:0000256" key="1">
    <source>
        <dbReference type="HAMAP-Rule" id="MF_01941"/>
    </source>
</evidence>
<feature type="compositionally biased region" description="Basic and acidic residues" evidence="2">
    <location>
        <begin position="341"/>
        <end position="368"/>
    </location>
</feature>
<name>A0A6L6G733_STRUB</name>
<dbReference type="InterPro" id="IPR040532">
    <property type="entry name" value="MapZ_C2"/>
</dbReference>
<evidence type="ECO:0000259" key="3">
    <source>
        <dbReference type="Pfam" id="PF18041"/>
    </source>
</evidence>
<evidence type="ECO:0000313" key="5">
    <source>
        <dbReference type="EMBL" id="MTD00930.1"/>
    </source>
</evidence>
<accession>A0A6L6G733</accession>
<dbReference type="GO" id="GO:0005886">
    <property type="term" value="C:plasma membrane"/>
    <property type="evidence" value="ECO:0007669"/>
    <property type="project" value="UniProtKB-SubCell"/>
</dbReference>
<dbReference type="AlphaFoldDB" id="A0A6L6G733"/>